<comment type="caution">
    <text evidence="2">The sequence shown here is derived from an EMBL/GenBank/DDBJ whole genome shotgun (WGS) entry which is preliminary data.</text>
</comment>
<feature type="non-terminal residue" evidence="2">
    <location>
        <position position="256"/>
    </location>
</feature>
<sequence length="256" mass="28016">MLSATLVDTAGILENNDPIENEGVKGAREKLNEADIVVAVSDAREDDIVLDELIIDLQEAVNGAPIIATGSAAGEADGQDAARLLNLLRFAELRYKPEVGNGEIQWGGSWHWPAVQKSSSSRRPADQEESTIAQNGLRDDPPRYGRKVLGTRKERRFSPEDGLQLFQLLDNSKSLKSEMVNRKCLTRCNNPTTHRPASWSACIAAIRHSEENDGKMSIGWNEALADGESEATIGASSNPSHYHQDRMLPNLKVFGS</sequence>
<dbReference type="AlphaFoldDB" id="A0AA36C6M8"/>
<feature type="region of interest" description="Disordered" evidence="1">
    <location>
        <begin position="115"/>
        <end position="145"/>
    </location>
</feature>
<dbReference type="InterPro" id="IPR027417">
    <property type="entry name" value="P-loop_NTPase"/>
</dbReference>
<dbReference type="Proteomes" id="UP001177023">
    <property type="component" value="Unassembled WGS sequence"/>
</dbReference>
<proteinExistence type="predicted"/>
<organism evidence="2 3">
    <name type="scientific">Mesorhabditis spiculigera</name>
    <dbReference type="NCBI Taxonomy" id="96644"/>
    <lineage>
        <taxon>Eukaryota</taxon>
        <taxon>Metazoa</taxon>
        <taxon>Ecdysozoa</taxon>
        <taxon>Nematoda</taxon>
        <taxon>Chromadorea</taxon>
        <taxon>Rhabditida</taxon>
        <taxon>Rhabditina</taxon>
        <taxon>Rhabditomorpha</taxon>
        <taxon>Rhabditoidea</taxon>
        <taxon>Rhabditidae</taxon>
        <taxon>Mesorhabditinae</taxon>
        <taxon>Mesorhabditis</taxon>
    </lineage>
</organism>
<evidence type="ECO:0000256" key="1">
    <source>
        <dbReference type="SAM" id="MobiDB-lite"/>
    </source>
</evidence>
<dbReference type="Gene3D" id="3.40.50.300">
    <property type="entry name" value="P-loop containing nucleotide triphosphate hydrolases"/>
    <property type="match status" value="1"/>
</dbReference>
<evidence type="ECO:0000313" key="2">
    <source>
        <dbReference type="EMBL" id="CAJ0560136.1"/>
    </source>
</evidence>
<protein>
    <submittedName>
        <fullName evidence="2">Uncharacterized protein</fullName>
    </submittedName>
</protein>
<keyword evidence="3" id="KW-1185">Reference proteome</keyword>
<gene>
    <name evidence="2" type="ORF">MSPICULIGERA_LOCUS1468</name>
</gene>
<accession>A0AA36C6M8</accession>
<evidence type="ECO:0000313" key="3">
    <source>
        <dbReference type="Proteomes" id="UP001177023"/>
    </source>
</evidence>
<name>A0AA36C6M8_9BILA</name>
<reference evidence="2" key="1">
    <citation type="submission" date="2023-06" db="EMBL/GenBank/DDBJ databases">
        <authorList>
            <person name="Delattre M."/>
        </authorList>
    </citation>
    <scope>NUCLEOTIDE SEQUENCE</scope>
    <source>
        <strain evidence="2">AF72</strain>
    </source>
</reference>
<dbReference type="EMBL" id="CATQJA010000422">
    <property type="protein sequence ID" value="CAJ0560136.1"/>
    <property type="molecule type" value="Genomic_DNA"/>
</dbReference>